<organism evidence="2 3">
    <name type="scientific">Massilia phyllostachyos</name>
    <dbReference type="NCBI Taxonomy" id="2898585"/>
    <lineage>
        <taxon>Bacteria</taxon>
        <taxon>Pseudomonadati</taxon>
        <taxon>Pseudomonadota</taxon>
        <taxon>Betaproteobacteria</taxon>
        <taxon>Burkholderiales</taxon>
        <taxon>Oxalobacteraceae</taxon>
        <taxon>Telluria group</taxon>
        <taxon>Massilia</taxon>
    </lineage>
</organism>
<reference evidence="2" key="1">
    <citation type="submission" date="2021-11" db="EMBL/GenBank/DDBJ databases">
        <title>The complete genome of Massilia sp sp. G4R7.</title>
        <authorList>
            <person name="Liu L."/>
            <person name="Yue J."/>
            <person name="Yuan J."/>
            <person name="Yang F."/>
            <person name="Li L."/>
        </authorList>
    </citation>
    <scope>NUCLEOTIDE SEQUENCE</scope>
    <source>
        <strain evidence="2">G4R7</strain>
    </source>
</reference>
<evidence type="ECO:0000313" key="3">
    <source>
        <dbReference type="Proteomes" id="UP001179361"/>
    </source>
</evidence>
<protein>
    <submittedName>
        <fullName evidence="2">NAD-dependent epimerase/dehydratase family protein</fullName>
    </submittedName>
</protein>
<dbReference type="InterPro" id="IPR001509">
    <property type="entry name" value="Epimerase_deHydtase"/>
</dbReference>
<evidence type="ECO:0000259" key="1">
    <source>
        <dbReference type="Pfam" id="PF01370"/>
    </source>
</evidence>
<feature type="domain" description="NAD-dependent epimerase/dehydratase" evidence="1">
    <location>
        <begin position="5"/>
        <end position="70"/>
    </location>
</feature>
<proteinExistence type="predicted"/>
<sequence length="303" mass="33452">MAKHILVIGGTRFFGKLLVQRLLRAGHRVTIATRGYAPDPFGARIERVRVDRRNEHAMRNAFRDAAFDVIHDQMCYSPLDAAISTRVFAGKVGRYVMTSTIDAYRGLEAIGRPLRESDLAVQAQRIDTAYPWHDPKRAIESYVSGKVQAEAYLVRDGSLPLVTVRLAHVLGGPEDFTGRLAHYVDLVRQRGVLRYADAAAKVSFMDAAGAADFLAWAGAQEFTGPINAAAEEPLSAFDLHARAARVLDEPAHAVKVAHAGNAPFDAARPLVLDTTRAQSLGYRFSHTEEWLDDTIRHHDLAFV</sequence>
<keyword evidence="3" id="KW-1185">Reference proteome</keyword>
<accession>A0ABS8Q467</accession>
<dbReference type="RefSeq" id="WP_231057851.1">
    <property type="nucleotide sequence ID" value="NZ_JAJNOC010000002.1"/>
</dbReference>
<dbReference type="InterPro" id="IPR036291">
    <property type="entry name" value="NAD(P)-bd_dom_sf"/>
</dbReference>
<dbReference type="EMBL" id="JAJNOC010000002">
    <property type="protein sequence ID" value="MCD2516536.1"/>
    <property type="molecule type" value="Genomic_DNA"/>
</dbReference>
<dbReference type="Pfam" id="PF01370">
    <property type="entry name" value="Epimerase"/>
    <property type="match status" value="1"/>
</dbReference>
<name>A0ABS8Q467_9BURK</name>
<comment type="caution">
    <text evidence="2">The sequence shown here is derived from an EMBL/GenBank/DDBJ whole genome shotgun (WGS) entry which is preliminary data.</text>
</comment>
<gene>
    <name evidence="2" type="ORF">LQ564_09465</name>
</gene>
<evidence type="ECO:0000313" key="2">
    <source>
        <dbReference type="EMBL" id="MCD2516536.1"/>
    </source>
</evidence>
<dbReference type="Proteomes" id="UP001179361">
    <property type="component" value="Unassembled WGS sequence"/>
</dbReference>
<dbReference type="SUPFAM" id="SSF51735">
    <property type="entry name" value="NAD(P)-binding Rossmann-fold domains"/>
    <property type="match status" value="1"/>
</dbReference>
<dbReference type="Gene3D" id="3.40.50.720">
    <property type="entry name" value="NAD(P)-binding Rossmann-like Domain"/>
    <property type="match status" value="1"/>
</dbReference>